<proteinExistence type="predicted"/>
<comment type="caution">
    <text evidence="3">The sequence shown here is derived from an EMBL/GenBank/DDBJ whole genome shotgun (WGS) entry which is preliminary data.</text>
</comment>
<dbReference type="InterPro" id="IPR036388">
    <property type="entry name" value="WH-like_DNA-bd_sf"/>
</dbReference>
<dbReference type="Pfam" id="PF03235">
    <property type="entry name" value="GmrSD_N"/>
    <property type="match status" value="1"/>
</dbReference>
<dbReference type="PANTHER" id="PTHR35149">
    <property type="entry name" value="SLL5132 PROTEIN"/>
    <property type="match status" value="1"/>
</dbReference>
<feature type="domain" description="GmrSD restriction endonucleases N-terminal" evidence="1">
    <location>
        <begin position="45"/>
        <end position="263"/>
    </location>
</feature>
<gene>
    <name evidence="3" type="ORF">E3T25_11325</name>
</gene>
<organism evidence="3 4">
    <name type="scientific">Cryobacterium sandaracinum</name>
    <dbReference type="NCBI Taxonomy" id="1259247"/>
    <lineage>
        <taxon>Bacteria</taxon>
        <taxon>Bacillati</taxon>
        <taxon>Actinomycetota</taxon>
        <taxon>Actinomycetes</taxon>
        <taxon>Micrococcales</taxon>
        <taxon>Microbacteriaceae</taxon>
        <taxon>Cryobacterium</taxon>
    </lineage>
</organism>
<dbReference type="Pfam" id="PF07510">
    <property type="entry name" value="GmrSD_C"/>
    <property type="match status" value="1"/>
</dbReference>
<dbReference type="InterPro" id="IPR011089">
    <property type="entry name" value="GmrSD_C"/>
</dbReference>
<evidence type="ECO:0000259" key="1">
    <source>
        <dbReference type="Pfam" id="PF03235"/>
    </source>
</evidence>
<dbReference type="Gene3D" id="1.10.10.10">
    <property type="entry name" value="Winged helix-like DNA-binding domain superfamily/Winged helix DNA-binding domain"/>
    <property type="match status" value="1"/>
</dbReference>
<name>A0ABY2J980_9MICO</name>
<keyword evidence="4" id="KW-1185">Reference proteome</keyword>
<protein>
    <submittedName>
        <fullName evidence="3">DUF262 domain-containing protein</fullName>
    </submittedName>
</protein>
<feature type="domain" description="GmrSD restriction endonucleases C-terminal" evidence="2">
    <location>
        <begin position="455"/>
        <end position="589"/>
    </location>
</feature>
<dbReference type="InterPro" id="IPR004919">
    <property type="entry name" value="GmrSD_N"/>
</dbReference>
<evidence type="ECO:0000313" key="4">
    <source>
        <dbReference type="Proteomes" id="UP000297851"/>
    </source>
</evidence>
<dbReference type="EMBL" id="SOGO01000032">
    <property type="protein sequence ID" value="TFD01391.1"/>
    <property type="molecule type" value="Genomic_DNA"/>
</dbReference>
<sequence length="725" mass="81597">MVATAASRRWVSVEAQPEDRTGWLPALSGRGGRISRVKAVDANLLEFLKKGTQFVVPIYQRVYSWEPSECERLWDDILHAGTRDNVGAHFTGSIVYVEKEHGTRTSAEPDLIIDGQQRVTTVTLLLAALAARLEKLPDNEQEPVEGFAPRKIRGLYLTNPLEDGERFFKLILSQGDKDALKSVIRQAPTPTDATSRVFTNYELFVSKLAHPAVDLVAVCLGLKKLIVVDVKLTRGADHPQLVFEAMNSTGKKLSQADLIRNFVLMDLSPQDQTRLHEDFWYPMEREFTGVHADRFDEFVRHFLTLKTGSTPRFGDIYDSFKAHAFALEGVGAHRESIVIDLAQHAQWFVSMALGKEPDAQLAKAFAEIEQLRATVVYPFLLRLYADYAAHTLSQSDFVQILRDTISYLFRRVICRIPTNSLNKTFSGLAGSIYPAKYVESVGARFLTLGSYKRFPTDSEFDDALRVEDLYHSQRAPYFFRTMENHGRKEEVSTAEYSIEHIMPQNENLRPEWKSDLGAEWEAVHSRLQHTLGNLTLTGYNPELSDRPFASKRDMPGGFKDSPLRLNKGLGQLQVWNEAAIDKRAAELAAQAISIWQRPHLSEDILAGYRSEFAESTGFDWSLTHDILDAIPAGRWTGYHSLAEAVGTAAQAIANHISKCSTCTHPYRVLTWDGRIAELFAWSDPKDRRDPAELLESEGVRFISGVADPEQKLATEDLLALVEDEV</sequence>
<evidence type="ECO:0000259" key="2">
    <source>
        <dbReference type="Pfam" id="PF07510"/>
    </source>
</evidence>
<accession>A0ABY2J980</accession>
<dbReference type="Proteomes" id="UP000297851">
    <property type="component" value="Unassembled WGS sequence"/>
</dbReference>
<reference evidence="3 4" key="1">
    <citation type="submission" date="2019-03" db="EMBL/GenBank/DDBJ databases">
        <title>Genomics of glacier-inhabiting Cryobacterium strains.</title>
        <authorList>
            <person name="Liu Q."/>
            <person name="Xin Y.-H."/>
        </authorList>
    </citation>
    <scope>NUCLEOTIDE SEQUENCE [LARGE SCALE GENOMIC DNA]</scope>
    <source>
        <strain evidence="3 4">TMT2-16</strain>
    </source>
</reference>
<dbReference type="PANTHER" id="PTHR35149:SF2">
    <property type="entry name" value="DUF262 DOMAIN-CONTAINING PROTEIN"/>
    <property type="match status" value="1"/>
</dbReference>
<evidence type="ECO:0000313" key="3">
    <source>
        <dbReference type="EMBL" id="TFD01391.1"/>
    </source>
</evidence>